<reference evidence="2" key="1">
    <citation type="submission" date="2023-10" db="EMBL/GenBank/DDBJ databases">
        <authorList>
            <person name="Chen Y."/>
            <person name="Shah S."/>
            <person name="Dougan E. K."/>
            <person name="Thang M."/>
            <person name="Chan C."/>
        </authorList>
    </citation>
    <scope>NUCLEOTIDE SEQUENCE [LARGE SCALE GENOMIC DNA]</scope>
</reference>
<gene>
    <name evidence="2" type="ORF">PCOR1329_LOCUS32525</name>
</gene>
<dbReference type="EMBL" id="CAUYUJ010013232">
    <property type="protein sequence ID" value="CAK0835836.1"/>
    <property type="molecule type" value="Genomic_DNA"/>
</dbReference>
<feature type="region of interest" description="Disordered" evidence="1">
    <location>
        <begin position="63"/>
        <end position="197"/>
    </location>
</feature>
<evidence type="ECO:0000256" key="1">
    <source>
        <dbReference type="SAM" id="MobiDB-lite"/>
    </source>
</evidence>
<sequence length="197" mass="20202">MPAAMGARTAALEVARGALLAAHSVAGLTTGCPDLRESLRMIRAAEGMLRAAVAMLVRPSSALAVAPQARPAAAPRRRRRRPRGRGGKTGEAANDKHGDAVKGMELETGADRDADAGAAAPPAPLLEDDARADELPLVRRGDGPPSRTASGKGKDKGTGKSGVMNDVWADVLPVRPPPRRPGLPGALTLPSRESPGA</sequence>
<evidence type="ECO:0000313" key="3">
    <source>
        <dbReference type="Proteomes" id="UP001189429"/>
    </source>
</evidence>
<evidence type="ECO:0000313" key="2">
    <source>
        <dbReference type="EMBL" id="CAK0835836.1"/>
    </source>
</evidence>
<comment type="caution">
    <text evidence="2">The sequence shown here is derived from an EMBL/GenBank/DDBJ whole genome shotgun (WGS) entry which is preliminary data.</text>
</comment>
<feature type="compositionally biased region" description="Basic and acidic residues" evidence="1">
    <location>
        <begin position="128"/>
        <end position="142"/>
    </location>
</feature>
<accession>A0ABN9STQ2</accession>
<name>A0ABN9STQ2_9DINO</name>
<feature type="compositionally biased region" description="Basic and acidic residues" evidence="1">
    <location>
        <begin position="93"/>
        <end position="115"/>
    </location>
</feature>
<protein>
    <submittedName>
        <fullName evidence="2">Uncharacterized protein</fullName>
    </submittedName>
</protein>
<proteinExistence type="predicted"/>
<feature type="compositionally biased region" description="Basic residues" evidence="1">
    <location>
        <begin position="75"/>
        <end position="86"/>
    </location>
</feature>
<organism evidence="2 3">
    <name type="scientific">Prorocentrum cordatum</name>
    <dbReference type="NCBI Taxonomy" id="2364126"/>
    <lineage>
        <taxon>Eukaryota</taxon>
        <taxon>Sar</taxon>
        <taxon>Alveolata</taxon>
        <taxon>Dinophyceae</taxon>
        <taxon>Prorocentrales</taxon>
        <taxon>Prorocentraceae</taxon>
        <taxon>Prorocentrum</taxon>
    </lineage>
</organism>
<keyword evidence="3" id="KW-1185">Reference proteome</keyword>
<dbReference type="Proteomes" id="UP001189429">
    <property type="component" value="Unassembled WGS sequence"/>
</dbReference>